<dbReference type="EMBL" id="FZOK01000002">
    <property type="protein sequence ID" value="SNS04476.1"/>
    <property type="molecule type" value="Genomic_DNA"/>
</dbReference>
<dbReference type="InterPro" id="IPR052021">
    <property type="entry name" value="Type-I_RS_S_subunit"/>
</dbReference>
<dbReference type="PANTHER" id="PTHR30408:SF12">
    <property type="entry name" value="TYPE I RESTRICTION ENZYME MJAVIII SPECIFICITY SUBUNIT"/>
    <property type="match status" value="1"/>
</dbReference>
<comment type="similarity">
    <text evidence="1">Belongs to the type-I restriction system S methylase family.</text>
</comment>
<organism evidence="5 6">
    <name type="scientific">Belliella buryatensis</name>
    <dbReference type="NCBI Taxonomy" id="1500549"/>
    <lineage>
        <taxon>Bacteria</taxon>
        <taxon>Pseudomonadati</taxon>
        <taxon>Bacteroidota</taxon>
        <taxon>Cytophagia</taxon>
        <taxon>Cytophagales</taxon>
        <taxon>Cyclobacteriaceae</taxon>
        <taxon>Belliella</taxon>
    </lineage>
</organism>
<evidence type="ECO:0000256" key="1">
    <source>
        <dbReference type="ARBA" id="ARBA00010923"/>
    </source>
</evidence>
<keyword evidence="6" id="KW-1185">Reference proteome</keyword>
<dbReference type="CDD" id="cd17252">
    <property type="entry name" value="RMtype1_S_EcoKI-TRD1-CR1_like"/>
    <property type="match status" value="1"/>
</dbReference>
<dbReference type="OrthoDB" id="667970at2"/>
<protein>
    <submittedName>
        <fullName evidence="5">Type I restriction enzyme, S subunit</fullName>
    </submittedName>
</protein>
<reference evidence="6" key="1">
    <citation type="submission" date="2017-06" db="EMBL/GenBank/DDBJ databases">
        <authorList>
            <person name="Varghese N."/>
            <person name="Submissions S."/>
        </authorList>
    </citation>
    <scope>NUCLEOTIDE SEQUENCE [LARGE SCALE GENOMIC DNA]</scope>
    <source>
        <strain evidence="6">5C</strain>
    </source>
</reference>
<dbReference type="AlphaFoldDB" id="A0A239B967"/>
<accession>A0A239B967</accession>
<dbReference type="GO" id="GO:0009307">
    <property type="term" value="P:DNA restriction-modification system"/>
    <property type="evidence" value="ECO:0007669"/>
    <property type="project" value="UniProtKB-KW"/>
</dbReference>
<evidence type="ECO:0000313" key="6">
    <source>
        <dbReference type="Proteomes" id="UP000198480"/>
    </source>
</evidence>
<gene>
    <name evidence="5" type="ORF">SAMN06295967_102220</name>
</gene>
<dbReference type="PANTHER" id="PTHR30408">
    <property type="entry name" value="TYPE-1 RESTRICTION ENZYME ECOKI SPECIFICITY PROTEIN"/>
    <property type="match status" value="1"/>
</dbReference>
<feature type="domain" description="Type I restriction modification DNA specificity" evidence="4">
    <location>
        <begin position="23"/>
        <end position="104"/>
    </location>
</feature>
<dbReference type="SUPFAM" id="SSF116734">
    <property type="entry name" value="DNA methylase specificity domain"/>
    <property type="match status" value="2"/>
</dbReference>
<keyword evidence="2" id="KW-0680">Restriction system</keyword>
<sequence>MIGRYGPPIFQILNGLAGAYNVALIKAIPSAIILKKFGWFVLKQETLFDFVEKLSQRSSGQTGVDLGQLKNYPIPLPPLPEQTAIASALSDMDALIAQTEKLIEKKKAIKQGVMQELLNPKEGWVTRKLGDVGKCLRGVSYNPELDLHPFSNEFNYTLLRSNNIFEGLLDFNNLQFVDKTRVKNHQVIKEMDIVICMANGSKQLVGKSALAENVEMGKFTFGAFMGCFRSFENVNPKFIFSLMESKKYRDYIDVLLSGSSINNLNPVNIESIEFEFPPLETQDEITRIIDSLRIELSLLTSKLQKLKLQKQGIMQALLTGKIRLA</sequence>
<evidence type="ECO:0000259" key="4">
    <source>
        <dbReference type="Pfam" id="PF01420"/>
    </source>
</evidence>
<dbReference type="GO" id="GO:0003677">
    <property type="term" value="F:DNA binding"/>
    <property type="evidence" value="ECO:0007669"/>
    <property type="project" value="UniProtKB-KW"/>
</dbReference>
<proteinExistence type="inferred from homology"/>
<dbReference type="Proteomes" id="UP000198480">
    <property type="component" value="Unassembled WGS sequence"/>
</dbReference>
<name>A0A239B967_9BACT</name>
<evidence type="ECO:0000256" key="3">
    <source>
        <dbReference type="ARBA" id="ARBA00023125"/>
    </source>
</evidence>
<dbReference type="RefSeq" id="WP_089237844.1">
    <property type="nucleotide sequence ID" value="NZ_FZOK01000002.1"/>
</dbReference>
<feature type="domain" description="Type I restriction modification DNA specificity" evidence="4">
    <location>
        <begin position="122"/>
        <end position="307"/>
    </location>
</feature>
<evidence type="ECO:0000313" key="5">
    <source>
        <dbReference type="EMBL" id="SNS04476.1"/>
    </source>
</evidence>
<evidence type="ECO:0000256" key="2">
    <source>
        <dbReference type="ARBA" id="ARBA00022747"/>
    </source>
</evidence>
<dbReference type="InterPro" id="IPR000055">
    <property type="entry name" value="Restrct_endonuc_typeI_TRD"/>
</dbReference>
<keyword evidence="3" id="KW-0238">DNA-binding</keyword>
<dbReference type="Pfam" id="PF01420">
    <property type="entry name" value="Methylase_S"/>
    <property type="match status" value="2"/>
</dbReference>
<dbReference type="Gene3D" id="3.90.220.20">
    <property type="entry name" value="DNA methylase specificity domains"/>
    <property type="match status" value="2"/>
</dbReference>
<dbReference type="InterPro" id="IPR044946">
    <property type="entry name" value="Restrct_endonuc_typeI_TRD_sf"/>
</dbReference>